<evidence type="ECO:0000313" key="3">
    <source>
        <dbReference type="EMBL" id="SES19251.1"/>
    </source>
</evidence>
<dbReference type="InterPro" id="IPR021255">
    <property type="entry name" value="DUF2807"/>
</dbReference>
<dbReference type="AlphaFoldDB" id="A0A1H9VCH6"/>
<dbReference type="EMBL" id="FOGG01000041">
    <property type="protein sequence ID" value="SES19251.1"/>
    <property type="molecule type" value="Genomic_DNA"/>
</dbReference>
<feature type="chain" id="PRO_5011755365" description="Putative auto-transporter adhesin head GIN domain-containing protein" evidence="1">
    <location>
        <begin position="23"/>
        <end position="196"/>
    </location>
</feature>
<dbReference type="RefSeq" id="WP_090888553.1">
    <property type="nucleotide sequence ID" value="NZ_FOGG01000041.1"/>
</dbReference>
<feature type="signal peptide" evidence="1">
    <location>
        <begin position="1"/>
        <end position="22"/>
    </location>
</feature>
<evidence type="ECO:0000313" key="4">
    <source>
        <dbReference type="Proteomes" id="UP000199572"/>
    </source>
</evidence>
<dbReference type="OrthoDB" id="759627at2"/>
<accession>A0A1H9VCH6</accession>
<evidence type="ECO:0000256" key="1">
    <source>
        <dbReference type="SAM" id="SignalP"/>
    </source>
</evidence>
<dbReference type="Pfam" id="PF10988">
    <property type="entry name" value="DUF2807"/>
    <property type="match status" value="1"/>
</dbReference>
<organism evidence="3 4">
    <name type="scientific">Pedobacter rhizosphaerae</name>
    <dbReference type="NCBI Taxonomy" id="390241"/>
    <lineage>
        <taxon>Bacteria</taxon>
        <taxon>Pseudomonadati</taxon>
        <taxon>Bacteroidota</taxon>
        <taxon>Sphingobacteriia</taxon>
        <taxon>Sphingobacteriales</taxon>
        <taxon>Sphingobacteriaceae</taxon>
        <taxon>Pedobacter</taxon>
    </lineage>
</organism>
<feature type="domain" description="Putative auto-transporter adhesin head GIN" evidence="2">
    <location>
        <begin position="41"/>
        <end position="182"/>
    </location>
</feature>
<reference evidence="3 4" key="1">
    <citation type="submission" date="2016-10" db="EMBL/GenBank/DDBJ databases">
        <authorList>
            <person name="de Groot N.N."/>
        </authorList>
    </citation>
    <scope>NUCLEOTIDE SEQUENCE [LARGE SCALE GENOMIC DNA]</scope>
    <source>
        <strain evidence="3 4">DSM 18610</strain>
    </source>
</reference>
<protein>
    <recommendedName>
        <fullName evidence="2">Putative auto-transporter adhesin head GIN domain-containing protein</fullName>
    </recommendedName>
</protein>
<dbReference type="Proteomes" id="UP000199572">
    <property type="component" value="Unassembled WGS sequence"/>
</dbReference>
<sequence length="196" mass="21408">MKTLFKTLIASSLALVFTTSTALVSTASEIVKPINAEKKIAFKRILVKGNVEVTIVQGKRTGISYAEENSGKVRATQNGDGLEIVSLDNAPAKITVYVNDIYRIHALNNAKIKTQGKIKAQYLQVFLSDNASLDLDLQSEGLYTVIENEAKLNLSGSTNDHMLVMGRNQKLTMDKFAAAKTQTRYTPENGLALLSK</sequence>
<keyword evidence="4" id="KW-1185">Reference proteome</keyword>
<gene>
    <name evidence="3" type="ORF">SAMN04488023_1414</name>
</gene>
<dbReference type="Gene3D" id="2.160.20.120">
    <property type="match status" value="1"/>
</dbReference>
<keyword evidence="1" id="KW-0732">Signal</keyword>
<proteinExistence type="predicted"/>
<evidence type="ECO:0000259" key="2">
    <source>
        <dbReference type="Pfam" id="PF10988"/>
    </source>
</evidence>
<name>A0A1H9VCH6_9SPHI</name>